<protein>
    <submittedName>
        <fullName evidence="1">Uncharacterized protein</fullName>
    </submittedName>
</protein>
<reference evidence="1 2" key="1">
    <citation type="submission" date="2016-10" db="EMBL/GenBank/DDBJ databases">
        <authorList>
            <person name="Varghese N."/>
            <person name="Submissions S."/>
        </authorList>
    </citation>
    <scope>NUCLEOTIDE SEQUENCE [LARGE SCALE GENOMIC DNA]</scope>
    <source>
        <strain evidence="1 2">DSM 16392</strain>
    </source>
</reference>
<gene>
    <name evidence="1" type="ORF">SAMN04488518_113134</name>
</gene>
<evidence type="ECO:0000313" key="2">
    <source>
        <dbReference type="Proteomes" id="UP000199598"/>
    </source>
</evidence>
<name>A0A1I4E312_9HYPH</name>
<proteinExistence type="predicted"/>
<comment type="caution">
    <text evidence="1">The sequence shown here is derived from an EMBL/GenBank/DDBJ whole genome shotgun (WGS) entry which is preliminary data.</text>
</comment>
<sequence>MMQDLVPTKSLSLLNNKISQVALSFFKFWKQSTNMIVIILISKRKHLTCRTLYCLKRVLCPYPSLDCPNAVKYLPNCCSALGVADFVSRFKDVQIDLFYIFIVLRSVCCVGCVTYNFGGNADVKKDRAQHHKSIDFIVYDLKVHLERLQFGASCLSRCKQQTNSYNECGYSIYCNSYPTAYQSFPRFPNLRWSIIKVASHDNNAERSNKSPRKASCCTQDQISISHYNTNSKITEKTPTSFSDHGLILSSHFCERSA</sequence>
<organism evidence="1 2">
    <name type="scientific">Pseudovibrio ascidiaceicola</name>
    <dbReference type="NCBI Taxonomy" id="285279"/>
    <lineage>
        <taxon>Bacteria</taxon>
        <taxon>Pseudomonadati</taxon>
        <taxon>Pseudomonadota</taxon>
        <taxon>Alphaproteobacteria</taxon>
        <taxon>Hyphomicrobiales</taxon>
        <taxon>Stappiaceae</taxon>
        <taxon>Pseudovibrio</taxon>
    </lineage>
</organism>
<keyword evidence="2" id="KW-1185">Reference proteome</keyword>
<dbReference type="EMBL" id="FOSK01000013">
    <property type="protein sequence ID" value="SFK99643.1"/>
    <property type="molecule type" value="Genomic_DNA"/>
</dbReference>
<dbReference type="Proteomes" id="UP000199598">
    <property type="component" value="Unassembled WGS sequence"/>
</dbReference>
<evidence type="ECO:0000313" key="1">
    <source>
        <dbReference type="EMBL" id="SFK99643.1"/>
    </source>
</evidence>
<accession>A0A1I4E312</accession>